<comment type="cofactor">
    <cofactor evidence="1">
        <name>pyridoxal 5'-phosphate</name>
        <dbReference type="ChEBI" id="CHEBI:597326"/>
    </cofactor>
</comment>
<dbReference type="EMBL" id="SMZX01000001">
    <property type="protein sequence ID" value="TDL46190.1"/>
    <property type="molecule type" value="Genomic_DNA"/>
</dbReference>
<keyword evidence="6 10" id="KW-0808">Transferase</keyword>
<evidence type="ECO:0000313" key="10">
    <source>
        <dbReference type="EMBL" id="TDL46190.1"/>
    </source>
</evidence>
<dbReference type="InterPro" id="IPR050103">
    <property type="entry name" value="Class-III_PLP-dep_AT"/>
</dbReference>
<dbReference type="Gene3D" id="3.40.640.10">
    <property type="entry name" value="Type I PLP-dependent aspartate aminotransferase-like (Major domain)"/>
    <property type="match status" value="1"/>
</dbReference>
<evidence type="ECO:0000256" key="4">
    <source>
        <dbReference type="ARBA" id="ARBA00022576"/>
    </source>
</evidence>
<reference evidence="10 11" key="1">
    <citation type="submission" date="2019-03" db="EMBL/GenBank/DDBJ databases">
        <title>Genome Sequencing and Assembly of Various Microbes Isolated from Partially Reclaimed Soil and Acid Mine Drainage (AMD) Site.</title>
        <authorList>
            <person name="Steinbock B."/>
            <person name="Bechtold R."/>
            <person name="Sevigny J.L."/>
            <person name="Thomas D."/>
            <person name="Cuthill L.R."/>
            <person name="Aveiro Johannsen E.J."/>
            <person name="Thomas K."/>
            <person name="Ghosh A."/>
        </authorList>
    </citation>
    <scope>NUCLEOTIDE SEQUENCE [LARGE SCALE GENOMIC DNA]</scope>
    <source>
        <strain evidence="10 11">F-B2</strain>
    </source>
</reference>
<dbReference type="EC" id="2.6.1.13" evidence="3"/>
<dbReference type="InterPro" id="IPR049704">
    <property type="entry name" value="Aminotrans_3_PPA_site"/>
</dbReference>
<keyword evidence="5" id="KW-0641">Proline biosynthesis</keyword>
<dbReference type="GO" id="GO:0042802">
    <property type="term" value="F:identical protein binding"/>
    <property type="evidence" value="ECO:0007669"/>
    <property type="project" value="TreeGrafter"/>
</dbReference>
<keyword evidence="5" id="KW-0028">Amino-acid biosynthesis</keyword>
<organism evidence="10 11">
    <name type="scientific">Microbacterium oleivorans</name>
    <dbReference type="NCBI Taxonomy" id="273677"/>
    <lineage>
        <taxon>Bacteria</taxon>
        <taxon>Bacillati</taxon>
        <taxon>Actinomycetota</taxon>
        <taxon>Actinomycetes</taxon>
        <taxon>Micrococcales</taxon>
        <taxon>Microbacteriaceae</taxon>
        <taxon>Microbacterium</taxon>
    </lineage>
</organism>
<accession>A0A4R5YRP1</accession>
<dbReference type="UniPathway" id="UPA00098">
    <property type="reaction ID" value="UER00358"/>
</dbReference>
<evidence type="ECO:0000256" key="6">
    <source>
        <dbReference type="ARBA" id="ARBA00022679"/>
    </source>
</evidence>
<comment type="similarity">
    <text evidence="9">Belongs to the class-III pyridoxal-phosphate-dependent aminotransferase family.</text>
</comment>
<dbReference type="AlphaFoldDB" id="A0A4R5YRP1"/>
<sequence>MTDLDLPASDAVISAEEAHVAHNYHPLPVVVAEGEGSWVTDVEGKRYLDLLSAYSALNFGHRHPALVAAATEQLGRLTLTSRAFHNDRLGDFAAALAELAGKDMVLPMNTGAEAVETGIKVARAWAYRVKGVPEGRAKILVASGNFHGRTTTIVGFSDDPQARDGFGPFAPGFEIVPYGDAAALAAAIDENTAAVLIEPIQGEAGVVIPPDGYLRAVREACTAANVLFIADEIQSGLGRVGTTFACEREGVVPDLYLLGKALGGGILPVSAVVGDRDVLGVIHPGEHGSTFGGNPLAAAVGLAVVDLLATGDLQQRALALGDHLRSRLEPLIGAGVTAIRVAGLWAGVDIDPAKGTGREVAERLLARGVLVKDTHGQTIRMAPPLIIRATEIDWAVEQLRLALAD</sequence>
<dbReference type="Pfam" id="PF00202">
    <property type="entry name" value="Aminotran_3"/>
    <property type="match status" value="1"/>
</dbReference>
<dbReference type="GO" id="GO:0055129">
    <property type="term" value="P:L-proline biosynthetic process"/>
    <property type="evidence" value="ECO:0007669"/>
    <property type="project" value="UniProtKB-UniPathway"/>
</dbReference>
<dbReference type="Gene3D" id="3.90.1150.10">
    <property type="entry name" value="Aspartate Aminotransferase, domain 1"/>
    <property type="match status" value="1"/>
</dbReference>
<dbReference type="InterPro" id="IPR015422">
    <property type="entry name" value="PyrdxlP-dep_Trfase_small"/>
</dbReference>
<evidence type="ECO:0000313" key="11">
    <source>
        <dbReference type="Proteomes" id="UP000295633"/>
    </source>
</evidence>
<comment type="pathway">
    <text evidence="2">Amino-acid biosynthesis; L-proline biosynthesis; L-glutamate 5-semialdehyde from L-ornithine: step 1/1.</text>
</comment>
<comment type="caution">
    <text evidence="10">The sequence shown here is derived from an EMBL/GenBank/DDBJ whole genome shotgun (WGS) entry which is preliminary data.</text>
</comment>
<gene>
    <name evidence="10" type="primary">rocD</name>
    <name evidence="10" type="ORF">E2R54_07125</name>
</gene>
<dbReference type="InterPro" id="IPR005814">
    <property type="entry name" value="Aminotrans_3"/>
</dbReference>
<evidence type="ECO:0000256" key="3">
    <source>
        <dbReference type="ARBA" id="ARBA00012924"/>
    </source>
</evidence>
<proteinExistence type="inferred from homology"/>
<dbReference type="SUPFAM" id="SSF53383">
    <property type="entry name" value="PLP-dependent transferases"/>
    <property type="match status" value="1"/>
</dbReference>
<evidence type="ECO:0000256" key="8">
    <source>
        <dbReference type="ARBA" id="ARBA00030587"/>
    </source>
</evidence>
<name>A0A4R5YRP1_9MICO</name>
<dbReference type="NCBIfam" id="TIGR01885">
    <property type="entry name" value="Orn_aminotrans"/>
    <property type="match status" value="1"/>
</dbReference>
<dbReference type="CDD" id="cd00610">
    <property type="entry name" value="OAT_like"/>
    <property type="match status" value="1"/>
</dbReference>
<keyword evidence="4 10" id="KW-0032">Aminotransferase</keyword>
<dbReference type="InterPro" id="IPR010164">
    <property type="entry name" value="Orn_aminotrans"/>
</dbReference>
<dbReference type="InterPro" id="IPR015424">
    <property type="entry name" value="PyrdxlP-dep_Trfase"/>
</dbReference>
<dbReference type="FunFam" id="3.40.640.10:FF:000011">
    <property type="entry name" value="Ornithine aminotransferase"/>
    <property type="match status" value="1"/>
</dbReference>
<dbReference type="RefSeq" id="WP_133399214.1">
    <property type="nucleotide sequence ID" value="NZ_SMZX01000001.1"/>
</dbReference>
<dbReference type="PROSITE" id="PS00600">
    <property type="entry name" value="AA_TRANSFER_CLASS_3"/>
    <property type="match status" value="1"/>
</dbReference>
<evidence type="ECO:0000256" key="1">
    <source>
        <dbReference type="ARBA" id="ARBA00001933"/>
    </source>
</evidence>
<evidence type="ECO:0000256" key="5">
    <source>
        <dbReference type="ARBA" id="ARBA00022650"/>
    </source>
</evidence>
<dbReference type="Proteomes" id="UP000295633">
    <property type="component" value="Unassembled WGS sequence"/>
</dbReference>
<dbReference type="GO" id="GO:0004587">
    <property type="term" value="F:ornithine aminotransferase activity"/>
    <property type="evidence" value="ECO:0007669"/>
    <property type="project" value="UniProtKB-EC"/>
</dbReference>
<protein>
    <recommendedName>
        <fullName evidence="3">ornithine aminotransferase</fullName>
        <ecNumber evidence="3">2.6.1.13</ecNumber>
    </recommendedName>
    <alternativeName>
        <fullName evidence="8">Ornithine--oxo-acid aminotransferase</fullName>
    </alternativeName>
</protein>
<dbReference type="PIRSF" id="PIRSF000521">
    <property type="entry name" value="Transaminase_4ab_Lys_Orn"/>
    <property type="match status" value="1"/>
</dbReference>
<evidence type="ECO:0000256" key="2">
    <source>
        <dbReference type="ARBA" id="ARBA00004998"/>
    </source>
</evidence>
<evidence type="ECO:0000256" key="9">
    <source>
        <dbReference type="RuleBase" id="RU003560"/>
    </source>
</evidence>
<evidence type="ECO:0000256" key="7">
    <source>
        <dbReference type="ARBA" id="ARBA00022898"/>
    </source>
</evidence>
<dbReference type="GO" id="GO:0030170">
    <property type="term" value="F:pyridoxal phosphate binding"/>
    <property type="evidence" value="ECO:0007669"/>
    <property type="project" value="InterPro"/>
</dbReference>
<dbReference type="STRING" id="273677.BW34_00803"/>
<dbReference type="PANTHER" id="PTHR11986">
    <property type="entry name" value="AMINOTRANSFERASE CLASS III"/>
    <property type="match status" value="1"/>
</dbReference>
<keyword evidence="7 9" id="KW-0663">Pyridoxal phosphate</keyword>
<dbReference type="InterPro" id="IPR015421">
    <property type="entry name" value="PyrdxlP-dep_Trfase_major"/>
</dbReference>
<dbReference type="PANTHER" id="PTHR11986:SF18">
    <property type="entry name" value="ORNITHINE AMINOTRANSFERASE, MITOCHONDRIAL"/>
    <property type="match status" value="1"/>
</dbReference>